<evidence type="ECO:0000256" key="5">
    <source>
        <dbReference type="ARBA" id="ARBA00022801"/>
    </source>
</evidence>
<dbReference type="EC" id="3.6.1.43" evidence="11"/>
<comment type="subcellular location">
    <subcellularLocation>
        <location evidence="1 11">Endoplasmic reticulum membrane</location>
        <topology evidence="1 11">Multi-pass membrane protein</topology>
    </subcellularLocation>
</comment>
<keyword evidence="14" id="KW-1185">Reference proteome</keyword>
<evidence type="ECO:0000256" key="11">
    <source>
        <dbReference type="RuleBase" id="RU367078"/>
    </source>
</evidence>
<comment type="function">
    <text evidence="9 11">Required for efficient N-glycosylation. Necessary for maintaining optimal levels of dolichol-linked oligosaccharides. Hydrolyzes dolichyl pyrophosphate at a very high rate and dolichyl monophosphate at a much lower rate. Does not act on phosphatidate.</text>
</comment>
<evidence type="ECO:0000256" key="3">
    <source>
        <dbReference type="ARBA" id="ARBA00005518"/>
    </source>
</evidence>
<proteinExistence type="inferred from homology"/>
<evidence type="ECO:0000256" key="2">
    <source>
        <dbReference type="ARBA" id="ARBA00004922"/>
    </source>
</evidence>
<dbReference type="Proteomes" id="UP000789831">
    <property type="component" value="Unassembled WGS sequence"/>
</dbReference>
<dbReference type="InterPro" id="IPR036938">
    <property type="entry name" value="PAP2/HPO_sf"/>
</dbReference>
<evidence type="ECO:0000256" key="9">
    <source>
        <dbReference type="ARBA" id="ARBA00024907"/>
    </source>
</evidence>
<keyword evidence="4 11" id="KW-0812">Transmembrane</keyword>
<dbReference type="GO" id="GO:0008610">
    <property type="term" value="P:lipid biosynthetic process"/>
    <property type="evidence" value="ECO:0007669"/>
    <property type="project" value="TreeGrafter"/>
</dbReference>
<dbReference type="EMBL" id="CAJVPL010000269">
    <property type="protein sequence ID" value="CAG8476350.1"/>
    <property type="molecule type" value="Genomic_DNA"/>
</dbReference>
<keyword evidence="6 11" id="KW-0256">Endoplasmic reticulum</keyword>
<keyword evidence="7 11" id="KW-1133">Transmembrane helix</keyword>
<keyword evidence="8 11" id="KW-0472">Membrane</keyword>
<dbReference type="SMART" id="SM00014">
    <property type="entry name" value="acidPPc"/>
    <property type="match status" value="1"/>
</dbReference>
<evidence type="ECO:0000256" key="8">
    <source>
        <dbReference type="ARBA" id="ARBA00023136"/>
    </source>
</evidence>
<name>A0A9N8WA61_9GLOM</name>
<dbReference type="Gene3D" id="1.20.144.10">
    <property type="entry name" value="Phosphatidic acid phosphatase type 2/haloperoxidase"/>
    <property type="match status" value="1"/>
</dbReference>
<feature type="transmembrane region" description="Helical" evidence="11">
    <location>
        <begin position="126"/>
        <end position="145"/>
    </location>
</feature>
<dbReference type="PANTHER" id="PTHR11247:SF1">
    <property type="entry name" value="DOLICHYLDIPHOSPHATASE 1"/>
    <property type="match status" value="1"/>
</dbReference>
<dbReference type="GO" id="GO:0047874">
    <property type="term" value="F:dolichyldiphosphatase activity"/>
    <property type="evidence" value="ECO:0007669"/>
    <property type="project" value="UniProtKB-UniRule"/>
</dbReference>
<dbReference type="GO" id="GO:0005789">
    <property type="term" value="C:endoplasmic reticulum membrane"/>
    <property type="evidence" value="ECO:0007669"/>
    <property type="project" value="UniProtKB-SubCell"/>
</dbReference>
<keyword evidence="5 11" id="KW-0378">Hydrolase</keyword>
<comment type="similarity">
    <text evidence="3 11">Belongs to the dolichyldiphosphatase family.</text>
</comment>
<comment type="catalytic activity">
    <reaction evidence="10 11">
        <text>a di-trans,poly-cis-dolichyl diphosphate + H2O = a di-trans,poly-cis-dolichyl phosphate + phosphate + H(+)</text>
        <dbReference type="Rhea" id="RHEA:14385"/>
        <dbReference type="Rhea" id="RHEA-COMP:19498"/>
        <dbReference type="Rhea" id="RHEA-COMP:19506"/>
        <dbReference type="ChEBI" id="CHEBI:15377"/>
        <dbReference type="ChEBI" id="CHEBI:15378"/>
        <dbReference type="ChEBI" id="CHEBI:43474"/>
        <dbReference type="ChEBI" id="CHEBI:57497"/>
        <dbReference type="ChEBI" id="CHEBI:57683"/>
        <dbReference type="EC" id="3.6.1.43"/>
    </reaction>
</comment>
<protein>
    <recommendedName>
        <fullName evidence="11">Dolichyldiphosphatase</fullName>
        <ecNumber evidence="11">3.6.1.43</ecNumber>
    </recommendedName>
</protein>
<dbReference type="GO" id="GO:0006487">
    <property type="term" value="P:protein N-linked glycosylation"/>
    <property type="evidence" value="ECO:0007669"/>
    <property type="project" value="UniProtKB-UniRule"/>
</dbReference>
<evidence type="ECO:0000313" key="14">
    <source>
        <dbReference type="Proteomes" id="UP000789831"/>
    </source>
</evidence>
<feature type="transmembrane region" description="Helical" evidence="11">
    <location>
        <begin position="27"/>
        <end position="46"/>
    </location>
</feature>
<dbReference type="Pfam" id="PF01569">
    <property type="entry name" value="PAP2"/>
    <property type="match status" value="1"/>
</dbReference>
<dbReference type="FunFam" id="1.20.144.10:FF:000003">
    <property type="entry name" value="Dolichyldiphosphatase 1"/>
    <property type="match status" value="1"/>
</dbReference>
<dbReference type="CDD" id="cd03382">
    <property type="entry name" value="PAP2_dolichyldiphosphatase"/>
    <property type="match status" value="1"/>
</dbReference>
<dbReference type="AlphaFoldDB" id="A0A9N8WA61"/>
<organism evidence="13 14">
    <name type="scientific">Ambispora gerdemannii</name>
    <dbReference type="NCBI Taxonomy" id="144530"/>
    <lineage>
        <taxon>Eukaryota</taxon>
        <taxon>Fungi</taxon>
        <taxon>Fungi incertae sedis</taxon>
        <taxon>Mucoromycota</taxon>
        <taxon>Glomeromycotina</taxon>
        <taxon>Glomeromycetes</taxon>
        <taxon>Archaeosporales</taxon>
        <taxon>Ambisporaceae</taxon>
        <taxon>Ambispora</taxon>
    </lineage>
</organism>
<evidence type="ECO:0000256" key="1">
    <source>
        <dbReference type="ARBA" id="ARBA00004477"/>
    </source>
</evidence>
<dbReference type="InterPro" id="IPR039667">
    <property type="entry name" value="Dolichyldiphosphatase_PAP2"/>
</dbReference>
<comment type="pathway">
    <text evidence="2 11">Protein modification; protein glycosylation.</text>
</comment>
<dbReference type="OrthoDB" id="302705at2759"/>
<dbReference type="SUPFAM" id="SSF48317">
    <property type="entry name" value="Acid phosphatase/Vanadium-dependent haloperoxidase"/>
    <property type="match status" value="1"/>
</dbReference>
<evidence type="ECO:0000256" key="7">
    <source>
        <dbReference type="ARBA" id="ARBA00022989"/>
    </source>
</evidence>
<feature type="transmembrane region" description="Helical" evidence="11">
    <location>
        <begin position="97"/>
        <end position="114"/>
    </location>
</feature>
<feature type="domain" description="Phosphatidic acid phosphatase type 2/haloperoxidase" evidence="12">
    <location>
        <begin position="57"/>
        <end position="168"/>
    </location>
</feature>
<comment type="caution">
    <text evidence="13">The sequence shown here is derived from an EMBL/GenBank/DDBJ whole genome shotgun (WGS) entry which is preliminary data.</text>
</comment>
<accession>A0A9N8WA61</accession>
<sequence>MAQSSIEGQPLTALSLTHVEFNPSDKIAYTFAYITLAPIFIVVSYVTTILARREVATINMFIGQIVCEALNAVLKSVMKEKRPTDKLGKGYGMPSSHAQFIGFFATFSVIYLYRRIRFQQNAWKHPIALGLLGFAGAVSYSRIYLNYHTPNQVLVGITFGTSFATAWYFFIEHILRPRQIFEIIVDSPIATFFYLRDSANVQDVVQFEYLNWVALKKSGEKDGMKSD</sequence>
<evidence type="ECO:0000256" key="4">
    <source>
        <dbReference type="ARBA" id="ARBA00022692"/>
    </source>
</evidence>
<reference evidence="13" key="1">
    <citation type="submission" date="2021-06" db="EMBL/GenBank/DDBJ databases">
        <authorList>
            <person name="Kallberg Y."/>
            <person name="Tangrot J."/>
            <person name="Rosling A."/>
        </authorList>
    </citation>
    <scope>NUCLEOTIDE SEQUENCE</scope>
    <source>
        <strain evidence="13">MT106</strain>
    </source>
</reference>
<dbReference type="InterPro" id="IPR000326">
    <property type="entry name" value="PAP2/HPO"/>
</dbReference>
<gene>
    <name evidence="13" type="ORF">AGERDE_LOCUS2999</name>
</gene>
<evidence type="ECO:0000259" key="12">
    <source>
        <dbReference type="SMART" id="SM00014"/>
    </source>
</evidence>
<dbReference type="PANTHER" id="PTHR11247">
    <property type="entry name" value="PALMITOYL-PROTEIN THIOESTERASE/DOLICHYLDIPHOSPHATASE 1"/>
    <property type="match status" value="1"/>
</dbReference>
<evidence type="ECO:0000256" key="6">
    <source>
        <dbReference type="ARBA" id="ARBA00022824"/>
    </source>
</evidence>
<evidence type="ECO:0000313" key="13">
    <source>
        <dbReference type="EMBL" id="CAG8476350.1"/>
    </source>
</evidence>
<evidence type="ECO:0000256" key="10">
    <source>
        <dbReference type="ARBA" id="ARBA00047349"/>
    </source>
</evidence>
<feature type="transmembrane region" description="Helical" evidence="11">
    <location>
        <begin position="151"/>
        <end position="171"/>
    </location>
</feature>